<evidence type="ECO:0000256" key="1">
    <source>
        <dbReference type="SAM" id="Phobius"/>
    </source>
</evidence>
<sequence length="145" mass="16921">MRSAPAKRVYARTKLATVQKLAKIEAAHAEAKMSFLTKRKVKLYKLYAGESEMMKKLPFSQGFITAYIGGMFASEITVMFPISIIWIVLSFYMTQRMSQKYESWHEKRTPLLHYIQPAVENASDWDWIKSIHEVIHAELSIRQLY</sequence>
<accession>E4XFU0</accession>
<feature type="transmembrane region" description="Helical" evidence="1">
    <location>
        <begin position="64"/>
        <end position="92"/>
    </location>
</feature>
<dbReference type="EMBL" id="FN653046">
    <property type="protein sequence ID" value="CBY24479.1"/>
    <property type="molecule type" value="Genomic_DNA"/>
</dbReference>
<keyword evidence="1" id="KW-1133">Transmembrane helix</keyword>
<protein>
    <submittedName>
        <fullName evidence="2">Uncharacterized protein</fullName>
    </submittedName>
</protein>
<reference evidence="2" key="1">
    <citation type="journal article" date="2010" name="Science">
        <title>Plasticity of animal genome architecture unmasked by rapid evolution of a pelagic tunicate.</title>
        <authorList>
            <person name="Denoeud F."/>
            <person name="Henriet S."/>
            <person name="Mungpakdee S."/>
            <person name="Aury J.M."/>
            <person name="Da Silva C."/>
            <person name="Brinkmann H."/>
            <person name="Mikhaleva J."/>
            <person name="Olsen L.C."/>
            <person name="Jubin C."/>
            <person name="Canestro C."/>
            <person name="Bouquet J.M."/>
            <person name="Danks G."/>
            <person name="Poulain J."/>
            <person name="Campsteijn C."/>
            <person name="Adamski M."/>
            <person name="Cross I."/>
            <person name="Yadetie F."/>
            <person name="Muffato M."/>
            <person name="Louis A."/>
            <person name="Butcher S."/>
            <person name="Tsagkogeorga G."/>
            <person name="Konrad A."/>
            <person name="Singh S."/>
            <person name="Jensen M.F."/>
            <person name="Cong E.H."/>
            <person name="Eikeseth-Otteraa H."/>
            <person name="Noel B."/>
            <person name="Anthouard V."/>
            <person name="Porcel B.M."/>
            <person name="Kachouri-Lafond R."/>
            <person name="Nishino A."/>
            <person name="Ugolini M."/>
            <person name="Chourrout P."/>
            <person name="Nishida H."/>
            <person name="Aasland R."/>
            <person name="Huzurbazar S."/>
            <person name="Westhof E."/>
            <person name="Delsuc F."/>
            <person name="Lehrach H."/>
            <person name="Reinhardt R."/>
            <person name="Weissenbach J."/>
            <person name="Roy S.W."/>
            <person name="Artiguenave F."/>
            <person name="Postlethwait J.H."/>
            <person name="Manak J.R."/>
            <person name="Thompson E.M."/>
            <person name="Jaillon O."/>
            <person name="Du Pasquier L."/>
            <person name="Boudinot P."/>
            <person name="Liberles D.A."/>
            <person name="Volff J.N."/>
            <person name="Philippe H."/>
            <person name="Lenhard B."/>
            <person name="Roest Crollius H."/>
            <person name="Wincker P."/>
            <person name="Chourrout D."/>
        </authorList>
    </citation>
    <scope>NUCLEOTIDE SEQUENCE [LARGE SCALE GENOMIC DNA]</scope>
</reference>
<name>E4XFU0_OIKDI</name>
<dbReference type="Proteomes" id="UP000001307">
    <property type="component" value="Unassembled WGS sequence"/>
</dbReference>
<organism evidence="2">
    <name type="scientific">Oikopleura dioica</name>
    <name type="common">Tunicate</name>
    <dbReference type="NCBI Taxonomy" id="34765"/>
    <lineage>
        <taxon>Eukaryota</taxon>
        <taxon>Metazoa</taxon>
        <taxon>Chordata</taxon>
        <taxon>Tunicata</taxon>
        <taxon>Appendicularia</taxon>
        <taxon>Copelata</taxon>
        <taxon>Oikopleuridae</taxon>
        <taxon>Oikopleura</taxon>
    </lineage>
</organism>
<keyword evidence="1" id="KW-0472">Membrane</keyword>
<evidence type="ECO:0000313" key="2">
    <source>
        <dbReference type="EMBL" id="CBY24479.1"/>
    </source>
</evidence>
<dbReference type="InParanoid" id="E4XFU0"/>
<evidence type="ECO:0000313" key="3">
    <source>
        <dbReference type="EMBL" id="CBY38853.1"/>
    </source>
</evidence>
<dbReference type="EMBL" id="FN655344">
    <property type="protein sequence ID" value="CBY38853.1"/>
    <property type="molecule type" value="Genomic_DNA"/>
</dbReference>
<proteinExistence type="predicted"/>
<keyword evidence="1" id="KW-0812">Transmembrane</keyword>
<keyword evidence="4" id="KW-1185">Reference proteome</keyword>
<evidence type="ECO:0000313" key="4">
    <source>
        <dbReference type="Proteomes" id="UP000001307"/>
    </source>
</evidence>
<dbReference type="Proteomes" id="UP000011014">
    <property type="component" value="Unassembled WGS sequence"/>
</dbReference>
<gene>
    <name evidence="2" type="ORF">GSOID_T00010344001</name>
    <name evidence="3" type="ORF">GSOID_T00019380001</name>
</gene>
<dbReference type="AlphaFoldDB" id="E4XFU0"/>